<evidence type="ECO:0000313" key="13">
    <source>
        <dbReference type="Proteomes" id="UP000030889"/>
    </source>
</evidence>
<keyword evidence="13" id="KW-1185">Reference proteome</keyword>
<organism evidence="12 13">
    <name type="scientific">Alistipes inops</name>
    <dbReference type="NCBI Taxonomy" id="1501391"/>
    <lineage>
        <taxon>Bacteria</taxon>
        <taxon>Pseudomonadati</taxon>
        <taxon>Bacteroidota</taxon>
        <taxon>Bacteroidia</taxon>
        <taxon>Bacteroidales</taxon>
        <taxon>Rikenellaceae</taxon>
        <taxon>Alistipes</taxon>
    </lineage>
</organism>
<dbReference type="PROSITE" id="PS51371">
    <property type="entry name" value="CBS"/>
    <property type="match status" value="1"/>
</dbReference>
<dbReference type="SUPFAM" id="SSF54631">
    <property type="entry name" value="CBS-domain pair"/>
    <property type="match status" value="1"/>
</dbReference>
<evidence type="ECO:0000256" key="2">
    <source>
        <dbReference type="ARBA" id="ARBA00022692"/>
    </source>
</evidence>
<evidence type="ECO:0000256" key="7">
    <source>
        <dbReference type="PROSITE-ProRule" id="PRU00703"/>
    </source>
</evidence>
<keyword evidence="5 7" id="KW-0129">CBS domain</keyword>
<evidence type="ECO:0000259" key="10">
    <source>
        <dbReference type="PROSITE" id="PS51371"/>
    </source>
</evidence>
<feature type="transmembrane region" description="Helical" evidence="9">
    <location>
        <begin position="6"/>
        <end position="26"/>
    </location>
</feature>
<gene>
    <name evidence="12" type="ORF">LG35_02315</name>
</gene>
<keyword evidence="3" id="KW-0677">Repeat</keyword>
<keyword evidence="4 8" id="KW-1133">Transmembrane helix</keyword>
<proteinExistence type="predicted"/>
<dbReference type="Pfam" id="PF03471">
    <property type="entry name" value="CorC_HlyC"/>
    <property type="match status" value="1"/>
</dbReference>
<evidence type="ECO:0000256" key="9">
    <source>
        <dbReference type="SAM" id="Phobius"/>
    </source>
</evidence>
<dbReference type="InterPro" id="IPR044751">
    <property type="entry name" value="Ion_transp-like_CBS"/>
</dbReference>
<dbReference type="PANTHER" id="PTHR22777:SF17">
    <property type="entry name" value="UPF0053 PROTEIN SLL0260"/>
    <property type="match status" value="1"/>
</dbReference>
<evidence type="ECO:0000256" key="3">
    <source>
        <dbReference type="ARBA" id="ARBA00022737"/>
    </source>
</evidence>
<dbReference type="PANTHER" id="PTHR22777">
    <property type="entry name" value="HEMOLYSIN-RELATED"/>
    <property type="match status" value="1"/>
</dbReference>
<dbReference type="EMBL" id="JRGF01000002">
    <property type="protein sequence ID" value="KHE42851.1"/>
    <property type="molecule type" value="Genomic_DNA"/>
</dbReference>
<dbReference type="InterPro" id="IPR016169">
    <property type="entry name" value="FAD-bd_PCMH_sub2"/>
</dbReference>
<dbReference type="SUPFAM" id="SSF56176">
    <property type="entry name" value="FAD-binding/transporter-associated domain-like"/>
    <property type="match status" value="1"/>
</dbReference>
<comment type="subcellular location">
    <subcellularLocation>
        <location evidence="1">Membrane</location>
        <topology evidence="1">Multi-pass membrane protein</topology>
    </subcellularLocation>
</comment>
<dbReference type="Gene3D" id="3.10.580.10">
    <property type="entry name" value="CBS-domain"/>
    <property type="match status" value="1"/>
</dbReference>
<name>A0ABR4YLA9_9BACT</name>
<keyword evidence="2 8" id="KW-0812">Transmembrane</keyword>
<evidence type="ECO:0000256" key="4">
    <source>
        <dbReference type="ARBA" id="ARBA00022989"/>
    </source>
</evidence>
<evidence type="ECO:0000256" key="1">
    <source>
        <dbReference type="ARBA" id="ARBA00004141"/>
    </source>
</evidence>
<feature type="domain" description="CNNM transmembrane" evidence="11">
    <location>
        <begin position="1"/>
        <end position="195"/>
    </location>
</feature>
<evidence type="ECO:0000256" key="5">
    <source>
        <dbReference type="ARBA" id="ARBA00023122"/>
    </source>
</evidence>
<dbReference type="InterPro" id="IPR046342">
    <property type="entry name" value="CBS_dom_sf"/>
</dbReference>
<dbReference type="InterPro" id="IPR005170">
    <property type="entry name" value="Transptr-assoc_dom"/>
</dbReference>
<protein>
    <submittedName>
        <fullName evidence="12">Hemolysin</fullName>
    </submittedName>
</protein>
<dbReference type="CDD" id="cd04590">
    <property type="entry name" value="CBS_pair_CorC_HlyC_assoc"/>
    <property type="match status" value="1"/>
</dbReference>
<evidence type="ECO:0000259" key="11">
    <source>
        <dbReference type="PROSITE" id="PS51846"/>
    </source>
</evidence>
<sequence>MEIVIILLLIVLNGILSMSEIALVSARRSRLETEARSGSKPARAALALSGEPDRFLSTVQIGITLIGILTGLYSGEAFAADFAVVIARAEMLAPYAYGIAKTVIVIAVTYLTLIFGELVPKRIGMAMAEKVSKAVARPMKALSLVAAPLVWLLSKSTALVTKAIGLKESENKVTEEEIKAIVREGMDTGEVQAVEHDIVERVFSLGDRDVDSIMTHRSELVWLDTNDSAEEILRKVCADMHDVYPVSDGRPDELAGAAHMKDLFGNIHRPDFRLSSILKPANCLPENQSVYEALEEFKRTNSAYGFIIDEFGDVLGIVTLRDMMEALVGEVPDEDEEAEMVRREDGSWLVDGQCSFYNFLEQFDREELYRDNEYNTLSGLLLDELKHIPSTGETLSWNGFRFEIVDMDGARIDKVLVHYAAPAPDGTLS</sequence>
<dbReference type="InterPro" id="IPR002550">
    <property type="entry name" value="CNNM"/>
</dbReference>
<dbReference type="Gene3D" id="3.30.465.10">
    <property type="match status" value="1"/>
</dbReference>
<accession>A0ABR4YLA9</accession>
<comment type="caution">
    <text evidence="12">The sequence shown here is derived from an EMBL/GenBank/DDBJ whole genome shotgun (WGS) entry which is preliminary data.</text>
</comment>
<dbReference type="InterPro" id="IPR000644">
    <property type="entry name" value="CBS_dom"/>
</dbReference>
<dbReference type="Proteomes" id="UP000030889">
    <property type="component" value="Unassembled WGS sequence"/>
</dbReference>
<dbReference type="Pfam" id="PF00571">
    <property type="entry name" value="CBS"/>
    <property type="match status" value="1"/>
</dbReference>
<feature type="transmembrane region" description="Helical" evidence="9">
    <location>
        <begin position="95"/>
        <end position="120"/>
    </location>
</feature>
<dbReference type="RefSeq" id="WP_035471789.1">
    <property type="nucleotide sequence ID" value="NZ_JRGF01000002.1"/>
</dbReference>
<keyword evidence="6 8" id="KW-0472">Membrane</keyword>
<dbReference type="InterPro" id="IPR036318">
    <property type="entry name" value="FAD-bd_PCMH-like_sf"/>
</dbReference>
<feature type="domain" description="CBS" evidence="10">
    <location>
        <begin position="277"/>
        <end position="334"/>
    </location>
</feature>
<evidence type="ECO:0000256" key="8">
    <source>
        <dbReference type="PROSITE-ProRule" id="PRU01193"/>
    </source>
</evidence>
<reference evidence="12 13" key="1">
    <citation type="submission" date="2014-09" db="EMBL/GenBank/DDBJ databases">
        <title>Alistipes sp. 627, sp. nov., a novel member of the family Rikenellaceae isolated from human faeces.</title>
        <authorList>
            <person name="Shkoporov A.N."/>
            <person name="Chaplin A.V."/>
            <person name="Motuzova O.V."/>
            <person name="Kafarskaia L.I."/>
            <person name="Khokhlova E.V."/>
            <person name="Efimov B.A."/>
        </authorList>
    </citation>
    <scope>NUCLEOTIDE SEQUENCE [LARGE SCALE GENOMIC DNA]</scope>
    <source>
        <strain evidence="12 13">627</strain>
    </source>
</reference>
<dbReference type="SMART" id="SM01091">
    <property type="entry name" value="CorC_HlyC"/>
    <property type="match status" value="1"/>
</dbReference>
<dbReference type="Pfam" id="PF01595">
    <property type="entry name" value="CNNM"/>
    <property type="match status" value="1"/>
</dbReference>
<evidence type="ECO:0000313" key="12">
    <source>
        <dbReference type="EMBL" id="KHE42851.1"/>
    </source>
</evidence>
<evidence type="ECO:0000256" key="6">
    <source>
        <dbReference type="ARBA" id="ARBA00023136"/>
    </source>
</evidence>
<dbReference type="PROSITE" id="PS51846">
    <property type="entry name" value="CNNM"/>
    <property type="match status" value="1"/>
</dbReference>